<dbReference type="HOGENOM" id="CLU_009902_3_2_0"/>
<evidence type="ECO:0000256" key="3">
    <source>
        <dbReference type="RuleBase" id="RU004447"/>
    </source>
</evidence>
<dbReference type="RefSeq" id="WP_012991480.1">
    <property type="nucleotide sequence ID" value="NC_013894.1"/>
</dbReference>
<organism evidence="6 7">
    <name type="scientific">Thermocrinis albus (strain DSM 14484 / JCM 11386 / HI 11/12)</name>
    <dbReference type="NCBI Taxonomy" id="638303"/>
    <lineage>
        <taxon>Bacteria</taxon>
        <taxon>Pseudomonadati</taxon>
        <taxon>Aquificota</taxon>
        <taxon>Aquificia</taxon>
        <taxon>Aquificales</taxon>
        <taxon>Aquificaceae</taxon>
        <taxon>Thermocrinis</taxon>
    </lineage>
</organism>
<evidence type="ECO:0000256" key="1">
    <source>
        <dbReference type="ARBA" id="ARBA00001947"/>
    </source>
</evidence>
<dbReference type="Pfam" id="PF05193">
    <property type="entry name" value="Peptidase_M16_C"/>
    <property type="match status" value="1"/>
</dbReference>
<evidence type="ECO:0000259" key="4">
    <source>
        <dbReference type="Pfam" id="PF00675"/>
    </source>
</evidence>
<dbReference type="EMBL" id="CP001931">
    <property type="protein sequence ID" value="ADC89073.1"/>
    <property type="molecule type" value="Genomic_DNA"/>
</dbReference>
<protein>
    <submittedName>
        <fullName evidence="6">Peptidase M16 domain protein</fullName>
    </submittedName>
</protein>
<sequence length="430" mass="50524">MLVLLIVLLEVVVMSVSFATTQLKVYKLSNGATLIVNPRDDTTAVSLQVWFRVGSIYENYQQKGMAHFLEHMLFNGSEEYPYGEIDRLVEEMGGDINAGTSKDYTFYYITVAQPYWQQALRLLYQLTQKPLLQEQMVEKEKPIVIEELRRGKDNPSNVLWEELEKLAYKVSPYRFPIIGFEETIQKFNREMLLEFFRNFYQPQNMYVVVVGDVDPQEVLKVTEETFGKETGRRVPFSDFLPEPDWSQNRFKKLEDPRLERAMWAIAWKTVPAGEKEYYALVVLDQILGGGRTSLFYRELREKGLVYSVSTGDMGRPRDNLYVIYATFDPSKYQEVKERIFKLMQDLSTNLSDEDVEKAKERIINGEVFTQEKPQREAYFIGYSATVIGRLDYYLYFENNIRSVRKIDVLRVLERYFLGRPYVELLMVPKR</sequence>
<dbReference type="GO" id="GO:0046872">
    <property type="term" value="F:metal ion binding"/>
    <property type="evidence" value="ECO:0007669"/>
    <property type="project" value="InterPro"/>
</dbReference>
<dbReference type="InterPro" id="IPR011249">
    <property type="entry name" value="Metalloenz_LuxS/M16"/>
</dbReference>
<accession>D3SPI6</accession>
<dbReference type="AlphaFoldDB" id="D3SPI6"/>
<dbReference type="InterPro" id="IPR007863">
    <property type="entry name" value="Peptidase_M16_C"/>
</dbReference>
<dbReference type="eggNOG" id="COG0612">
    <property type="taxonomic scope" value="Bacteria"/>
</dbReference>
<dbReference type="PANTHER" id="PTHR11851:SF49">
    <property type="entry name" value="MITOCHONDRIAL-PROCESSING PEPTIDASE SUBUNIT ALPHA"/>
    <property type="match status" value="1"/>
</dbReference>
<proteinExistence type="inferred from homology"/>
<dbReference type="PANTHER" id="PTHR11851">
    <property type="entry name" value="METALLOPROTEASE"/>
    <property type="match status" value="1"/>
</dbReference>
<name>D3SPI6_THEAH</name>
<evidence type="ECO:0000256" key="2">
    <source>
        <dbReference type="ARBA" id="ARBA00007261"/>
    </source>
</evidence>
<comment type="cofactor">
    <cofactor evidence="1">
        <name>Zn(2+)</name>
        <dbReference type="ChEBI" id="CHEBI:29105"/>
    </cofactor>
</comment>
<dbReference type="GO" id="GO:0004222">
    <property type="term" value="F:metalloendopeptidase activity"/>
    <property type="evidence" value="ECO:0007669"/>
    <property type="project" value="InterPro"/>
</dbReference>
<keyword evidence="7" id="KW-1185">Reference proteome</keyword>
<dbReference type="PROSITE" id="PS00143">
    <property type="entry name" value="INSULINASE"/>
    <property type="match status" value="1"/>
</dbReference>
<reference evidence="7" key="1">
    <citation type="journal article" date="2010" name="Stand. Genomic Sci.">
        <title>Complete genome sequence of Thermocrinis albus type strain (HI 11/12T).</title>
        <authorList>
            <person name="Wirth R."/>
            <person name="Sikorski J."/>
            <person name="Brambilla E."/>
            <person name="Misra M."/>
            <person name="Lapidus A."/>
            <person name="Copeland A."/>
            <person name="Nolan M."/>
            <person name="Lucas S."/>
            <person name="Chen F."/>
            <person name="Tice H."/>
            <person name="Cheng J.F."/>
            <person name="Han C."/>
            <person name="Detter J.C."/>
            <person name="Tapia R."/>
            <person name="Bruce D."/>
            <person name="Goodwin L."/>
            <person name="Pitluck S."/>
            <person name="Pati A."/>
            <person name="Anderson I."/>
            <person name="Ivanova N."/>
            <person name="Mavromatis K."/>
            <person name="Mikhailova N."/>
            <person name="Chen A."/>
            <person name="Palaniappan K."/>
            <person name="Bilek Y."/>
            <person name="Hader T."/>
            <person name="Land M."/>
            <person name="Hauser L."/>
            <person name="Chang Y.J."/>
            <person name="Jeffries C.D."/>
            <person name="Tindall B.J."/>
            <person name="Rohde M."/>
            <person name="Goker M."/>
            <person name="Bristow J."/>
            <person name="Eisen J.A."/>
            <person name="Markowitz V."/>
            <person name="Hugenholtz P."/>
            <person name="Kyrpides N.C."/>
            <person name="Klenk H.P."/>
        </authorList>
    </citation>
    <scope>NUCLEOTIDE SEQUENCE [LARGE SCALE GENOMIC DNA]</scope>
    <source>
        <strain evidence="7">DSM 14484 / JCM 11386 / HI 11/12</strain>
    </source>
</reference>
<feature type="domain" description="Peptidase M16 C-terminal" evidence="5">
    <location>
        <begin position="186"/>
        <end position="361"/>
    </location>
</feature>
<dbReference type="InterPro" id="IPR001431">
    <property type="entry name" value="Pept_M16_Zn_BS"/>
</dbReference>
<dbReference type="KEGG" id="tal:Thal_0439"/>
<dbReference type="Proteomes" id="UP000002043">
    <property type="component" value="Chromosome"/>
</dbReference>
<comment type="similarity">
    <text evidence="2 3">Belongs to the peptidase M16 family.</text>
</comment>
<dbReference type="InterPro" id="IPR011765">
    <property type="entry name" value="Pept_M16_N"/>
</dbReference>
<dbReference type="Gene3D" id="3.30.830.10">
    <property type="entry name" value="Metalloenzyme, LuxS/M16 peptidase-like"/>
    <property type="match status" value="2"/>
</dbReference>
<feature type="domain" description="Peptidase M16 N-terminal" evidence="4">
    <location>
        <begin position="39"/>
        <end position="177"/>
    </location>
</feature>
<evidence type="ECO:0000313" key="7">
    <source>
        <dbReference type="Proteomes" id="UP000002043"/>
    </source>
</evidence>
<evidence type="ECO:0000313" key="6">
    <source>
        <dbReference type="EMBL" id="ADC89073.1"/>
    </source>
</evidence>
<dbReference type="SUPFAM" id="SSF63411">
    <property type="entry name" value="LuxS/MPP-like metallohydrolase"/>
    <property type="match status" value="2"/>
</dbReference>
<dbReference type="Pfam" id="PF00675">
    <property type="entry name" value="Peptidase_M16"/>
    <property type="match status" value="1"/>
</dbReference>
<dbReference type="InterPro" id="IPR050361">
    <property type="entry name" value="MPP/UQCRC_Complex"/>
</dbReference>
<gene>
    <name evidence="6" type="ordered locus">Thal_0439</name>
</gene>
<dbReference type="STRING" id="638303.Thal_0439"/>
<evidence type="ECO:0000259" key="5">
    <source>
        <dbReference type="Pfam" id="PF05193"/>
    </source>
</evidence>
<dbReference type="GO" id="GO:0006508">
    <property type="term" value="P:proteolysis"/>
    <property type="evidence" value="ECO:0007669"/>
    <property type="project" value="InterPro"/>
</dbReference>